<feature type="compositionally biased region" description="Low complexity" evidence="7">
    <location>
        <begin position="266"/>
        <end position="275"/>
    </location>
</feature>
<evidence type="ECO:0000256" key="5">
    <source>
        <dbReference type="ARBA" id="ARBA00022840"/>
    </source>
</evidence>
<dbReference type="Pfam" id="PF00069">
    <property type="entry name" value="Pkinase"/>
    <property type="match status" value="1"/>
</dbReference>
<dbReference type="InterPro" id="IPR011009">
    <property type="entry name" value="Kinase-like_dom_sf"/>
</dbReference>
<feature type="compositionally biased region" description="Basic residues" evidence="7">
    <location>
        <begin position="128"/>
        <end position="139"/>
    </location>
</feature>
<dbReference type="FunFam" id="3.30.200.20:FF:000387">
    <property type="entry name" value="Serine/threonine-protein kinase STE11"/>
    <property type="match status" value="1"/>
</dbReference>
<name>A0A9N8YMK6_9GLOM</name>
<accession>A0A9N8YMK6</accession>
<comment type="similarity">
    <text evidence="1">Belongs to the protein kinase superfamily. STE Ser/Thr protein kinase family. MAP kinase kinase kinase subfamily.</text>
</comment>
<dbReference type="Gene3D" id="1.10.510.10">
    <property type="entry name" value="Transferase(Phosphotransferase) domain 1"/>
    <property type="match status" value="1"/>
</dbReference>
<feature type="compositionally biased region" description="Polar residues" evidence="7">
    <location>
        <begin position="976"/>
        <end position="986"/>
    </location>
</feature>
<dbReference type="InterPro" id="IPR017441">
    <property type="entry name" value="Protein_kinase_ATP_BS"/>
</dbReference>
<feature type="compositionally biased region" description="Polar residues" evidence="7">
    <location>
        <begin position="468"/>
        <end position="501"/>
    </location>
</feature>
<feature type="binding site" evidence="6">
    <location>
        <position position="1033"/>
    </location>
    <ligand>
        <name>ATP</name>
        <dbReference type="ChEBI" id="CHEBI:30616"/>
    </ligand>
</feature>
<dbReference type="GO" id="GO:0004709">
    <property type="term" value="F:MAP kinase kinase kinase activity"/>
    <property type="evidence" value="ECO:0007669"/>
    <property type="project" value="UniProtKB-ARBA"/>
</dbReference>
<feature type="compositionally biased region" description="Basic and acidic residues" evidence="7">
    <location>
        <begin position="276"/>
        <end position="285"/>
    </location>
</feature>
<keyword evidence="5 6" id="KW-0067">ATP-binding</keyword>
<dbReference type="FunFam" id="1.10.510.10:FF:000182">
    <property type="entry name" value="MAP kinase kinase kinase mkh1"/>
    <property type="match status" value="1"/>
</dbReference>
<dbReference type="InterPro" id="IPR008271">
    <property type="entry name" value="Ser/Thr_kinase_AS"/>
</dbReference>
<evidence type="ECO:0000259" key="8">
    <source>
        <dbReference type="PROSITE" id="PS50011"/>
    </source>
</evidence>
<keyword evidence="4" id="KW-0418">Kinase</keyword>
<dbReference type="PROSITE" id="PS00108">
    <property type="entry name" value="PROTEIN_KINASE_ST"/>
    <property type="match status" value="1"/>
</dbReference>
<dbReference type="OrthoDB" id="266718at2759"/>
<evidence type="ECO:0000313" key="9">
    <source>
        <dbReference type="EMBL" id="CAG8443781.1"/>
    </source>
</evidence>
<feature type="compositionally biased region" description="Low complexity" evidence="7">
    <location>
        <begin position="17"/>
        <end position="31"/>
    </location>
</feature>
<feature type="compositionally biased region" description="Low complexity" evidence="7">
    <location>
        <begin position="207"/>
        <end position="228"/>
    </location>
</feature>
<keyword evidence="10" id="KW-1185">Reference proteome</keyword>
<feature type="domain" description="Protein kinase" evidence="8">
    <location>
        <begin position="1004"/>
        <end position="1271"/>
    </location>
</feature>
<evidence type="ECO:0000256" key="6">
    <source>
        <dbReference type="PROSITE-ProRule" id="PRU10141"/>
    </source>
</evidence>
<evidence type="ECO:0000256" key="3">
    <source>
        <dbReference type="ARBA" id="ARBA00022741"/>
    </source>
</evidence>
<dbReference type="PANTHER" id="PTHR48016:SF48">
    <property type="entry name" value="SERINE_THREONINE-PROTEIN KINASE BCK1_SLK1_SSP31"/>
    <property type="match status" value="1"/>
</dbReference>
<feature type="region of interest" description="Disordered" evidence="7">
    <location>
        <begin position="100"/>
        <end position="285"/>
    </location>
</feature>
<feature type="region of interest" description="Disordered" evidence="7">
    <location>
        <begin position="973"/>
        <end position="993"/>
    </location>
</feature>
<evidence type="ECO:0000256" key="7">
    <source>
        <dbReference type="SAM" id="MobiDB-lite"/>
    </source>
</evidence>
<dbReference type="SMART" id="SM00220">
    <property type="entry name" value="S_TKc"/>
    <property type="match status" value="1"/>
</dbReference>
<dbReference type="InterPro" id="IPR050538">
    <property type="entry name" value="MAP_kinase_kinase_kinase"/>
</dbReference>
<dbReference type="InterPro" id="IPR000719">
    <property type="entry name" value="Prot_kinase_dom"/>
</dbReference>
<dbReference type="GO" id="GO:0000196">
    <property type="term" value="P:cell integrity MAPK cascade"/>
    <property type="evidence" value="ECO:0007669"/>
    <property type="project" value="UniProtKB-ARBA"/>
</dbReference>
<feature type="region of interest" description="Disordered" evidence="7">
    <location>
        <begin position="468"/>
        <end position="518"/>
    </location>
</feature>
<dbReference type="PROSITE" id="PS00107">
    <property type="entry name" value="PROTEIN_KINASE_ATP"/>
    <property type="match status" value="1"/>
</dbReference>
<evidence type="ECO:0000256" key="2">
    <source>
        <dbReference type="ARBA" id="ARBA00022679"/>
    </source>
</evidence>
<feature type="compositionally biased region" description="Low complexity" evidence="7">
    <location>
        <begin position="235"/>
        <end position="257"/>
    </location>
</feature>
<dbReference type="GO" id="GO:0005524">
    <property type="term" value="F:ATP binding"/>
    <property type="evidence" value="ECO:0007669"/>
    <property type="project" value="UniProtKB-UniRule"/>
</dbReference>
<dbReference type="Proteomes" id="UP000789508">
    <property type="component" value="Unassembled WGS sequence"/>
</dbReference>
<evidence type="ECO:0000256" key="1">
    <source>
        <dbReference type="ARBA" id="ARBA00006529"/>
    </source>
</evidence>
<reference evidence="9" key="1">
    <citation type="submission" date="2021-06" db="EMBL/GenBank/DDBJ databases">
        <authorList>
            <person name="Kallberg Y."/>
            <person name="Tangrot J."/>
            <person name="Rosling A."/>
        </authorList>
    </citation>
    <scope>NUCLEOTIDE SEQUENCE</scope>
    <source>
        <strain evidence="9">FL130A</strain>
    </source>
</reference>
<organism evidence="9 10">
    <name type="scientific">Ambispora leptoticha</name>
    <dbReference type="NCBI Taxonomy" id="144679"/>
    <lineage>
        <taxon>Eukaryota</taxon>
        <taxon>Fungi</taxon>
        <taxon>Fungi incertae sedis</taxon>
        <taxon>Mucoromycota</taxon>
        <taxon>Glomeromycotina</taxon>
        <taxon>Glomeromycetes</taxon>
        <taxon>Archaeosporales</taxon>
        <taxon>Ambisporaceae</taxon>
        <taxon>Ambispora</taxon>
    </lineage>
</organism>
<feature type="compositionally biased region" description="Basic and acidic residues" evidence="7">
    <location>
        <begin position="140"/>
        <end position="155"/>
    </location>
</feature>
<gene>
    <name evidence="9" type="ORF">ALEPTO_LOCUS520</name>
</gene>
<evidence type="ECO:0000313" key="10">
    <source>
        <dbReference type="Proteomes" id="UP000789508"/>
    </source>
</evidence>
<sequence length="1293" mass="144502">MGIRSPSEGHVCSHVNGSVSPSGPSPSTSPTYQMPNGPFPVNERERRSRSSSESSVHSYTNYNYYSQAATSFNDGQTEQDYVSSSNNSCYNYNCNEHDNLNEHTKSRPPPPPLKITTNVGIPGSGLTRRAHMNAHKHDRKFRERTNRVSFHEKESSSQSAGSPPNEYVHSPSSTTPMNSGTSSPTQTSSSDFSQKSSTLTPNSPKTSNIIPNIPKSSIIINPRNSSLNYQHQHPSSSNNSSMSSLNSNSSNSSFVSNQMHSPLSYQSQSSSTSNNTEDKLSSTRPTVRKELLQTAHSYPSISKFFYDTERKFFDDTERNLQATLNHTNFCVIDVTGIIDPAEIKRKIFDALEIKDDRKNYNIHLTEIGPLIDDKQLVEKCKHADRIASLKLFVKRKDFPDTIHFHTAIEKNPVITRLPVSATSIEVSVHNTTGFCGGFDPTLGPELQKSPSQYFTAEPMTMPQPVIYQQQQPTHSPFSHQTYSENIDRQPPQQTLRHSPNKLQHPPNLTPGGLQGNQPSQVNSIAKIIAQQTSPLSSIGIHPYASPVLPPISEQSNNVPQLKKCQSVENIAQKNDKNFTRIQNDFPSQYNSVENFDQPPQIISQVSRTPPQNILDTRNFINNAADPQREHTIYNEGIHSNLTATSLNQSFSANNTTMVKPTEEDDEPQLWPIIEIKEEDKVGELWIKKPIKSNSNNTTLVSSLDDIQNTLDTRNNGEALDHTFNNVNINVNLVDNSIVKSTEEEEPPLWDIIDPALIKDEDKVGELWIKKPISRSSSNNNTLISNSEGTSLISSLSGEGEGLSDAPLKNSQNVNQEETPKDNLNSFKNNNNSSVRFDIPSSPLPDQRTNLGLVRSVSRRRGVKDSWVVRPTVVDVYEDLDVYFPGHDLDKEIDGTDNGMINNSNNDGEISPSIAAPITPTGKRKLTRGKSIRHVAEQIVNRERQQWAIITTAVLAETKLKRKVTKIWGNRTEQVKPGQSWSSQQGHSVDDNKNLEEKTLPKIQWVKGELIGKGTFGKVYLALNISNKEMIAVKQVERPTTASDMLSERQLSLVQSFYAEMNLLKVLEHEHIVQYLGYEETPEALNIFLEYVNGGSIGTCLKIHGRFKEPVVRSFTRQILLGLEYLHGTNIIHRDIKSDNILVTEDGCCKISDFGISKKGTHAVYDNQSNMSLQGTIFYLAPEVFTNTDGYSAKVDIWSLGCVVLEMFTGNRPWATFNDLTAMYKIGKEKKHPPIPSASEISGEAKDFLEQCFIIDPEARPKASELLLHPFAKEDPSFQFKKYIKVPPIVRSKQ</sequence>
<proteinExistence type="inferred from homology"/>
<keyword evidence="3 6" id="KW-0547">Nucleotide-binding</keyword>
<feature type="compositionally biased region" description="Low complexity" evidence="7">
    <location>
        <begin position="822"/>
        <end position="833"/>
    </location>
</feature>
<dbReference type="EMBL" id="CAJVPS010000035">
    <property type="protein sequence ID" value="CAG8443781.1"/>
    <property type="molecule type" value="Genomic_DNA"/>
</dbReference>
<feature type="compositionally biased region" description="Low complexity" evidence="7">
    <location>
        <begin position="179"/>
        <end position="200"/>
    </location>
</feature>
<comment type="caution">
    <text evidence="9">The sequence shown here is derived from an EMBL/GenBank/DDBJ whole genome shotgun (WGS) entry which is preliminary data.</text>
</comment>
<evidence type="ECO:0000256" key="4">
    <source>
        <dbReference type="ARBA" id="ARBA00022777"/>
    </source>
</evidence>
<feature type="region of interest" description="Disordered" evidence="7">
    <location>
        <begin position="1"/>
        <end position="58"/>
    </location>
</feature>
<feature type="region of interest" description="Disordered" evidence="7">
    <location>
        <begin position="903"/>
        <end position="923"/>
    </location>
</feature>
<dbReference type="SUPFAM" id="SSF56112">
    <property type="entry name" value="Protein kinase-like (PK-like)"/>
    <property type="match status" value="1"/>
</dbReference>
<dbReference type="PROSITE" id="PS50011">
    <property type="entry name" value="PROTEIN_KINASE_DOM"/>
    <property type="match status" value="1"/>
</dbReference>
<dbReference type="PANTHER" id="PTHR48016">
    <property type="entry name" value="MAP KINASE KINASE KINASE SSK2-RELATED-RELATED"/>
    <property type="match status" value="1"/>
</dbReference>
<feature type="region of interest" description="Disordered" evidence="7">
    <location>
        <begin position="793"/>
        <end position="843"/>
    </location>
</feature>
<keyword evidence="2" id="KW-0808">Transferase</keyword>
<protein>
    <submittedName>
        <fullName evidence="9">11259_t:CDS:1</fullName>
    </submittedName>
</protein>